<dbReference type="AlphaFoldDB" id="A0A9P3GAF0"/>
<sequence length="1036" mass="118299">MGKRRTFKLTGGLTVPGDGVPTYSTGPSGNQQVAFLTPTKPPPPQFVHDKSPPLPSLLTAIHATGSISEPQSSPPAVSHEQEEAAGQTGATAGGDSDGAVNEATEEQAKVNNTKPPHVTTETFITRWAQRLLDIMRERETDPHIGSPCFECESTERPATYRCSDCIGPPLLCKDCTLRTHRWSPFHRIKFWNGRHFEKVTLASLGFVLRLGHFSKPCPSVRQSQRDTKTSRLTVVHTSGIQEVSVQYCECPNPPAPPQDKPLQLWSIGLWPATYERTRTVFSYDSLHHFYHLSMQSKVSAYDYIGTLRRLTDNASSPEVKDRYREFMTASRQFSYLRLLKWFGLNVMKRLKEGCLALLCPACPQPGINMDPDWESRPPEDWYIDALQYAKDGNFSINQHDKKMDHKDFALTDGAAYYVANEEYNTFLKAVEQIPECEEETGICSDFKAGSTRKYDGKLRSGQMGLNCSRHDMVLPCGTVDLVKGERYANVDYAEISGLRRWMGLKLFVSSYDINCKHGLYWTTRLLEMVKIMGTNFVSLVWPQIRRCVPKFHLPAHTGSCRWLNSFWFMPGGGMTDGESPERRCAHRQDVLNAHYSDFNFQKLLRLARRLAKKLKDALTFSAEKAEELAELEESLRRKGLPLDAWKQQEAEFIKSVIKPDAKSTIKRSPYQPMADTAPTTKQALAELSRGTKRTHDEVENSMLAGYAMLVKDAFDLEDQQEALRTRLKADKRAADADDLGDDPEIEDQRLKLEKKIASWHAAHGCVAGQVLVDLRERFPKIEWPERRPTNPECETLPLPSNLPLVAQRLPEVKYMLDVERKLRAALANDTLREIRHKVGLTAFLWKSTAGQHGQASKTRNSKALKGVHDRIKELRLLYNRTRDKLIVLGEPRDSRNYRPLTEHDCRPMVIEHRQEKAGSSRKPGSSWLWRDDVYVEDMSKWQIEESRILWFRTSALATRWREEVRIVEEEIKRTQRFFHFYYMRWYDLSNCTASSLLERGTAAFAARQASFFDRLLRDAQAVFPSDLVLKFNAVVL</sequence>
<reference evidence="3 4" key="1">
    <citation type="submission" date="2021-08" db="EMBL/GenBank/DDBJ databases">
        <title>Draft Genome Sequence of Phanerochaete sordida strain YK-624.</title>
        <authorList>
            <person name="Mori T."/>
            <person name="Dohra H."/>
            <person name="Suzuki T."/>
            <person name="Kawagishi H."/>
            <person name="Hirai H."/>
        </authorList>
    </citation>
    <scope>NUCLEOTIDE SEQUENCE [LARGE SCALE GENOMIC DNA]</scope>
    <source>
        <strain evidence="3 4">YK-624</strain>
    </source>
</reference>
<dbReference type="OrthoDB" id="2742161at2759"/>
<feature type="compositionally biased region" description="Polar residues" evidence="1">
    <location>
        <begin position="66"/>
        <end position="75"/>
    </location>
</feature>
<keyword evidence="4" id="KW-1185">Reference proteome</keyword>
<dbReference type="Proteomes" id="UP000703269">
    <property type="component" value="Unassembled WGS sequence"/>
</dbReference>
<protein>
    <recommendedName>
        <fullName evidence="2">CxC2-like cysteine cluster KDZ transposase-associated domain-containing protein</fullName>
    </recommendedName>
</protein>
<dbReference type="Pfam" id="PF18803">
    <property type="entry name" value="CxC2"/>
    <property type="match status" value="1"/>
</dbReference>
<evidence type="ECO:0000256" key="1">
    <source>
        <dbReference type="SAM" id="MobiDB-lite"/>
    </source>
</evidence>
<dbReference type="Pfam" id="PF18758">
    <property type="entry name" value="KDZ"/>
    <property type="match status" value="1"/>
</dbReference>
<name>A0A9P3GAF0_9APHY</name>
<feature type="compositionally biased region" description="Polar residues" evidence="1">
    <location>
        <begin position="22"/>
        <end position="31"/>
    </location>
</feature>
<dbReference type="InterPro" id="IPR040521">
    <property type="entry name" value="KDZ"/>
</dbReference>
<dbReference type="CDD" id="cd19757">
    <property type="entry name" value="Bbox1"/>
    <property type="match status" value="1"/>
</dbReference>
<dbReference type="PANTHER" id="PTHR33104:SF2">
    <property type="entry name" value="CXC3 LIKE CYSTEINE CLUSTER DOMAIN-CONTAINING PROTEIN"/>
    <property type="match status" value="1"/>
</dbReference>
<feature type="region of interest" description="Disordered" evidence="1">
    <location>
        <begin position="1"/>
        <end position="31"/>
    </location>
</feature>
<organism evidence="3 4">
    <name type="scientific">Phanerochaete sordida</name>
    <dbReference type="NCBI Taxonomy" id="48140"/>
    <lineage>
        <taxon>Eukaryota</taxon>
        <taxon>Fungi</taxon>
        <taxon>Dikarya</taxon>
        <taxon>Basidiomycota</taxon>
        <taxon>Agaricomycotina</taxon>
        <taxon>Agaricomycetes</taxon>
        <taxon>Polyporales</taxon>
        <taxon>Phanerochaetaceae</taxon>
        <taxon>Phanerochaete</taxon>
    </lineage>
</organism>
<feature type="domain" description="CxC2-like cysteine cluster KDZ transposase-associated" evidence="2">
    <location>
        <begin position="201"/>
        <end position="314"/>
    </location>
</feature>
<dbReference type="PANTHER" id="PTHR33104">
    <property type="entry name" value="SI:DKEY-29D5.2"/>
    <property type="match status" value="1"/>
</dbReference>
<dbReference type="InterPro" id="IPR041457">
    <property type="entry name" value="CxC2_KDZ-assoc"/>
</dbReference>
<dbReference type="EMBL" id="BPQB01000019">
    <property type="protein sequence ID" value="GJE91007.1"/>
    <property type="molecule type" value="Genomic_DNA"/>
</dbReference>
<evidence type="ECO:0000313" key="4">
    <source>
        <dbReference type="Proteomes" id="UP000703269"/>
    </source>
</evidence>
<proteinExistence type="predicted"/>
<feature type="region of interest" description="Disordered" evidence="1">
    <location>
        <begin position="66"/>
        <end position="116"/>
    </location>
</feature>
<accession>A0A9P3GAF0</accession>
<evidence type="ECO:0000313" key="3">
    <source>
        <dbReference type="EMBL" id="GJE91007.1"/>
    </source>
</evidence>
<evidence type="ECO:0000259" key="2">
    <source>
        <dbReference type="Pfam" id="PF18803"/>
    </source>
</evidence>
<gene>
    <name evidence="3" type="ORF">PsYK624_071550</name>
</gene>
<comment type="caution">
    <text evidence="3">The sequence shown here is derived from an EMBL/GenBank/DDBJ whole genome shotgun (WGS) entry which is preliminary data.</text>
</comment>